<feature type="compositionally biased region" description="Polar residues" evidence="1">
    <location>
        <begin position="199"/>
        <end position="212"/>
    </location>
</feature>
<feature type="region of interest" description="Disordered" evidence="1">
    <location>
        <begin position="90"/>
        <end position="124"/>
    </location>
</feature>
<comment type="caution">
    <text evidence="2">The sequence shown here is derived from an EMBL/GenBank/DDBJ whole genome shotgun (WGS) entry which is preliminary data.</text>
</comment>
<dbReference type="EMBL" id="CAVMBE010000026">
    <property type="protein sequence ID" value="CAK4019480.1"/>
    <property type="molecule type" value="Genomic_DNA"/>
</dbReference>
<protein>
    <submittedName>
        <fullName evidence="2">Uncharacterized protein</fullName>
    </submittedName>
</protein>
<feature type="compositionally biased region" description="Basic and acidic residues" evidence="1">
    <location>
        <begin position="32"/>
        <end position="45"/>
    </location>
</feature>
<evidence type="ECO:0000313" key="2">
    <source>
        <dbReference type="EMBL" id="CAK4019480.1"/>
    </source>
</evidence>
<keyword evidence="3" id="KW-1185">Reference proteome</keyword>
<feature type="region of interest" description="Disordered" evidence="1">
    <location>
        <begin position="168"/>
        <end position="212"/>
    </location>
</feature>
<sequence length="351" mass="36657">MGNTESVPHTSDGARQTWTDDDPPRPIPAMWYDEHYQRGRAEGRRQGRMRLAAAEKKKPKRTFSHVGCQTDSPAPLKECSCQTQPLPISNARVGGEASGTTSFEETSCQPETPSNPPGAISCQTIPAEGTTMRGMKRSQDAAGTEQTVLSDFVNVHPSRQQNIEGYMQAKRTSSSTTSSAISSSNGPSSPTASISSVSFTMPPSSTASAQVDSSAMTSASTSRTSSVCFIDSGHSREILIKGFKEAKMIPISTSSASTAASADITASSATTVASSTMASSVTTASSSTAASASTTASASSTSSTPASSRTSSRLDSVASDSGHDDWLLRQTAWESSTPSKRGKANEKYSCQ</sequence>
<evidence type="ECO:0000313" key="3">
    <source>
        <dbReference type="Proteomes" id="UP001296104"/>
    </source>
</evidence>
<proteinExistence type="predicted"/>
<feature type="compositionally biased region" description="Polar residues" evidence="1">
    <location>
        <begin position="1"/>
        <end position="17"/>
    </location>
</feature>
<dbReference type="AlphaFoldDB" id="A0AAI8YZ76"/>
<dbReference type="Proteomes" id="UP001296104">
    <property type="component" value="Unassembled WGS sequence"/>
</dbReference>
<evidence type="ECO:0000256" key="1">
    <source>
        <dbReference type="SAM" id="MobiDB-lite"/>
    </source>
</evidence>
<feature type="region of interest" description="Disordered" evidence="1">
    <location>
        <begin position="284"/>
        <end position="351"/>
    </location>
</feature>
<reference evidence="2" key="1">
    <citation type="submission" date="2023-11" db="EMBL/GenBank/DDBJ databases">
        <authorList>
            <person name="Alioto T."/>
            <person name="Alioto T."/>
            <person name="Gomez Garrido J."/>
        </authorList>
    </citation>
    <scope>NUCLEOTIDE SEQUENCE</scope>
</reference>
<feature type="region of interest" description="Disordered" evidence="1">
    <location>
        <begin position="1"/>
        <end position="75"/>
    </location>
</feature>
<gene>
    <name evidence="2" type="ORF">LECACI_7A004698</name>
</gene>
<accession>A0AAI8YZ76</accession>
<feature type="compositionally biased region" description="Low complexity" evidence="1">
    <location>
        <begin position="284"/>
        <end position="311"/>
    </location>
</feature>
<organism evidence="2 3">
    <name type="scientific">Lecanosticta acicola</name>
    <dbReference type="NCBI Taxonomy" id="111012"/>
    <lineage>
        <taxon>Eukaryota</taxon>
        <taxon>Fungi</taxon>
        <taxon>Dikarya</taxon>
        <taxon>Ascomycota</taxon>
        <taxon>Pezizomycotina</taxon>
        <taxon>Dothideomycetes</taxon>
        <taxon>Dothideomycetidae</taxon>
        <taxon>Mycosphaerellales</taxon>
        <taxon>Mycosphaerellaceae</taxon>
        <taxon>Lecanosticta</taxon>
    </lineage>
</organism>
<feature type="compositionally biased region" description="Polar residues" evidence="1">
    <location>
        <begin position="98"/>
        <end position="112"/>
    </location>
</feature>
<feature type="compositionally biased region" description="Low complexity" evidence="1">
    <location>
        <begin position="172"/>
        <end position="198"/>
    </location>
</feature>
<name>A0AAI8YZ76_9PEZI</name>